<reference evidence="2" key="2">
    <citation type="journal article" date="2022" name="Nat. Biotechnol.">
        <title>Carbon-negative production of acetone and isopropanol by gas fermentation at industrial pilot scale.</title>
        <authorList>
            <person name="Liew F.E."/>
            <person name="Nogle R."/>
            <person name="Abdalla T."/>
            <person name="Rasor B.J."/>
            <person name="Canter C."/>
            <person name="Jensen R.O."/>
            <person name="Wang L."/>
            <person name="Strutz J."/>
            <person name="Chirania P."/>
            <person name="De Tissera S."/>
            <person name="Mueller A.P."/>
            <person name="Ruan Z."/>
            <person name="Gao A."/>
            <person name="Tran L."/>
            <person name="Engle N.L."/>
            <person name="Bromley J.C."/>
            <person name="Daniell J."/>
            <person name="Conrado R."/>
            <person name="Tschaplinski T.J."/>
            <person name="Giannone R.J."/>
            <person name="Hettich R.L."/>
            <person name="Karim A.S."/>
            <person name="Simpson S.D."/>
            <person name="Brown S.D."/>
            <person name="Leang C."/>
            <person name="Jewett M.C."/>
            <person name="Kopke M."/>
        </authorList>
    </citation>
    <scope>NUCLEOTIDE SEQUENCE</scope>
    <source>
        <strain evidence="2">DJ080</strain>
    </source>
</reference>
<comment type="caution">
    <text evidence="2">The sequence shown here is derived from an EMBL/GenBank/DDBJ whole genome shotgun (WGS) entry which is preliminary data.</text>
</comment>
<evidence type="ECO:0000313" key="2">
    <source>
        <dbReference type="EMBL" id="NRT87232.1"/>
    </source>
</evidence>
<gene>
    <name evidence="2" type="ORF">B0H41_000911</name>
</gene>
<keyword evidence="1" id="KW-1133">Transmembrane helix</keyword>
<reference evidence="2" key="1">
    <citation type="submission" date="2020-05" db="EMBL/GenBank/DDBJ databases">
        <authorList>
            <person name="Brown S."/>
            <person name="Huntemann M."/>
            <person name="Clum A."/>
            <person name="Spunde A."/>
            <person name="Palaniappan K."/>
            <person name="Ritter S."/>
            <person name="Mikhailova N."/>
            <person name="Chen I.-M."/>
            <person name="Stamatis D."/>
            <person name="Reddy T."/>
            <person name="O'Malley R."/>
            <person name="Daum C."/>
            <person name="Shapiro N."/>
            <person name="Ivanova N."/>
            <person name="Kyrpides N."/>
            <person name="Woyke T."/>
        </authorList>
    </citation>
    <scope>NUCLEOTIDE SEQUENCE</scope>
    <source>
        <strain evidence="2">DJ080</strain>
    </source>
</reference>
<proteinExistence type="predicted"/>
<keyword evidence="1" id="KW-0812">Transmembrane</keyword>
<evidence type="ECO:0000313" key="3">
    <source>
        <dbReference type="Proteomes" id="UP001193748"/>
    </source>
</evidence>
<organism evidence="2 3">
    <name type="scientific">Clostridium beijerinckii</name>
    <name type="common">Clostridium MP</name>
    <dbReference type="NCBI Taxonomy" id="1520"/>
    <lineage>
        <taxon>Bacteria</taxon>
        <taxon>Bacillati</taxon>
        <taxon>Bacillota</taxon>
        <taxon>Clostridia</taxon>
        <taxon>Eubacteriales</taxon>
        <taxon>Clostridiaceae</taxon>
        <taxon>Clostridium</taxon>
    </lineage>
</organism>
<name>A0AAX0AWF9_CLOBE</name>
<feature type="transmembrane region" description="Helical" evidence="1">
    <location>
        <begin position="6"/>
        <end position="27"/>
    </location>
</feature>
<dbReference type="AlphaFoldDB" id="A0AAX0AWF9"/>
<dbReference type="RefSeq" id="WP_173710296.1">
    <property type="nucleotide sequence ID" value="NZ_JABSWW010000001.1"/>
</dbReference>
<sequence length="201" mass="22885">MKNRLTIRYLIIFLVSYIFVVAVVLPGQQVMSKKLKKDSDMHFTVSCEQATGVPRYIMNKKEDIEVFDKVIKEKYPNASQYEIKLIGNTLENKGIDWQDVNSGTLEIYGEIVGVESKDKNSEFGANVVAGLRVFGSSSKEEYDKYRNGQIMVFSVSYIDARAFTGLSLAVMLVSPVFIIIFIYLVIKFLLDIKHMKTNLIK</sequence>
<feature type="transmembrane region" description="Helical" evidence="1">
    <location>
        <begin position="163"/>
        <end position="186"/>
    </location>
</feature>
<accession>A0AAX0AWF9</accession>
<evidence type="ECO:0000256" key="1">
    <source>
        <dbReference type="SAM" id="Phobius"/>
    </source>
</evidence>
<dbReference type="Proteomes" id="UP001193748">
    <property type="component" value="Unassembled WGS sequence"/>
</dbReference>
<keyword evidence="1" id="KW-0472">Membrane</keyword>
<protein>
    <submittedName>
        <fullName evidence="2">Uncharacterized protein</fullName>
    </submittedName>
</protein>
<dbReference type="EMBL" id="JABSWW010000001">
    <property type="protein sequence ID" value="NRT87232.1"/>
    <property type="molecule type" value="Genomic_DNA"/>
</dbReference>